<organism evidence="1 2">
    <name type="scientific">Usitatibacter rugosus</name>
    <dbReference type="NCBI Taxonomy" id="2732067"/>
    <lineage>
        <taxon>Bacteria</taxon>
        <taxon>Pseudomonadati</taxon>
        <taxon>Pseudomonadota</taxon>
        <taxon>Betaproteobacteria</taxon>
        <taxon>Nitrosomonadales</taxon>
        <taxon>Usitatibacteraceae</taxon>
        <taxon>Usitatibacter</taxon>
    </lineage>
</organism>
<proteinExistence type="predicted"/>
<keyword evidence="2" id="KW-1185">Reference proteome</keyword>
<dbReference type="KEGG" id="uru:DSM104443_01102"/>
<dbReference type="AlphaFoldDB" id="A0A6M4GS24"/>
<accession>A0A6M4GS24</accession>
<sequence length="195" mass="20621">MGKAALGFKPRTGRAVLVVLLDVDGKPEVLERADLGLLPPGEFATYHAAEGLEPEAARKYVQGSIARAQRLATAAVRDAVKRCKAAGHEVVGCGVLIGTGMPEWTTDEILAVHVRMHKAEGELFRTVLVEGARECGFEPATLPDKTALDAAAKKFGLTRAKFDAQLAAIGKAAGPPWAQYQREAAAAALVALRAR</sequence>
<dbReference type="EMBL" id="CP053069">
    <property type="protein sequence ID" value="QJR10051.1"/>
    <property type="molecule type" value="Genomic_DNA"/>
</dbReference>
<dbReference type="RefSeq" id="WP_171090265.1">
    <property type="nucleotide sequence ID" value="NZ_CP053069.1"/>
</dbReference>
<dbReference type="Proteomes" id="UP000501534">
    <property type="component" value="Chromosome"/>
</dbReference>
<evidence type="ECO:0000313" key="1">
    <source>
        <dbReference type="EMBL" id="QJR10051.1"/>
    </source>
</evidence>
<evidence type="ECO:0000313" key="2">
    <source>
        <dbReference type="Proteomes" id="UP000501534"/>
    </source>
</evidence>
<name>A0A6M4GS24_9PROT</name>
<reference evidence="1 2" key="1">
    <citation type="submission" date="2020-04" db="EMBL/GenBank/DDBJ databases">
        <title>Usitatibacter rugosus gen. nov., sp. nov. and Usitatibacter palustris sp. nov., novel members of Usitatibacteraceae fam. nov. within the order Nitrosomonadales isolated from soil.</title>
        <authorList>
            <person name="Huber K.J."/>
            <person name="Neumann-Schaal M."/>
            <person name="Geppert A."/>
            <person name="Luckner M."/>
            <person name="Wanner G."/>
            <person name="Overmann J."/>
        </authorList>
    </citation>
    <scope>NUCLEOTIDE SEQUENCE [LARGE SCALE GENOMIC DNA]</scope>
    <source>
        <strain evidence="1 2">0125_3</strain>
    </source>
</reference>
<gene>
    <name evidence="1" type="ORF">DSM104443_01102</name>
</gene>
<protein>
    <submittedName>
        <fullName evidence="1">Uncharacterized protein</fullName>
    </submittedName>
</protein>